<dbReference type="Proteomes" id="UP001380953">
    <property type="component" value="Unassembled WGS sequence"/>
</dbReference>
<proteinExistence type="predicted"/>
<sequence>MRKRITITVSGTLILALSLAAGIALADSGIWARADKATGRQAADQGFLVHMPGRADKQQAASSIDPATGKAAKRAGTAAAEGSTGTFTAKLAADGLNQTLTFRYAQSGSGIRVLPSPDLGYELLTLPDGRVLVEVAASIYRLDPEKRTLSVFLKGETGTTRKTARGPVSGGSAKMVVWGQRASLSPDGTKLLYWTTRNITVTGNEDGENWIKDLRTGTEKKIYGAGYTLLGWDAKNRFYLDLGDNGIVQVDSGSGASAKLVSGFSVSAVSGSHLLSQTTDGSLNVRDLSTGKQHTFRGSGLNHLRSIASSDAGPWFALVNAPDRSSRGSTLILLNAKTLKAHTFEEPAGASIIGVSWQDEKTLLVQARNRTTAGESTYVLDIGKEVVE</sequence>
<evidence type="ECO:0000313" key="2">
    <source>
        <dbReference type="Proteomes" id="UP001380953"/>
    </source>
</evidence>
<dbReference type="EMBL" id="JBBKAR010000016">
    <property type="protein sequence ID" value="MEJ8303401.1"/>
    <property type="molecule type" value="Genomic_DNA"/>
</dbReference>
<comment type="caution">
    <text evidence="1">The sequence shown here is derived from an EMBL/GenBank/DDBJ whole genome shotgun (WGS) entry which is preliminary data.</text>
</comment>
<protein>
    <submittedName>
        <fullName evidence="1">Uncharacterized protein</fullName>
    </submittedName>
</protein>
<organism evidence="1 2">
    <name type="scientific">Saccharibacillus sacchari</name>
    <dbReference type="NCBI Taxonomy" id="456493"/>
    <lineage>
        <taxon>Bacteria</taxon>
        <taxon>Bacillati</taxon>
        <taxon>Bacillota</taxon>
        <taxon>Bacilli</taxon>
        <taxon>Bacillales</taxon>
        <taxon>Paenibacillaceae</taxon>
        <taxon>Saccharibacillus</taxon>
    </lineage>
</organism>
<accession>A0ACC6P910</accession>
<keyword evidence="2" id="KW-1185">Reference proteome</keyword>
<gene>
    <name evidence="1" type="ORF">WKI47_05655</name>
</gene>
<name>A0ACC6P910_9BACL</name>
<evidence type="ECO:0000313" key="1">
    <source>
        <dbReference type="EMBL" id="MEJ8303401.1"/>
    </source>
</evidence>
<reference evidence="1" key="1">
    <citation type="submission" date="2024-03" db="EMBL/GenBank/DDBJ databases">
        <title>Whole genome sequecning of epiphytes from Marcgravia umbellata leaves.</title>
        <authorList>
            <person name="Kumar G."/>
            <person name="Savka M.A."/>
        </authorList>
    </citation>
    <scope>NUCLEOTIDE SEQUENCE</scope>
    <source>
        <strain evidence="1">RIT_BL5</strain>
    </source>
</reference>